<dbReference type="InParanoid" id="A0A0R0IN58"/>
<dbReference type="Gramene" id="KRH40756">
    <property type="protein sequence ID" value="KRH40756"/>
    <property type="gene ID" value="GLYMA_09G276000"/>
</dbReference>
<dbReference type="EnsemblPlants" id="KRH40756">
    <property type="protein sequence ID" value="KRH40756"/>
    <property type="gene ID" value="GLYMA_09G276000"/>
</dbReference>
<sequence>MTATSSKSLDAHTQAYGRRGKTPTLLVKFVTCSYLLLEPTKTHSYYYLVNDKSKNDLAETISHSIHLTSYLALKHNKKAKYNNSAS</sequence>
<protein>
    <submittedName>
        <fullName evidence="1 2">Uncharacterized protein</fullName>
    </submittedName>
</protein>
<name>A0A0R0IN58_SOYBN</name>
<gene>
    <name evidence="1" type="ORF">GLYMA_09G276000</name>
</gene>
<accession>A0A0R0IN58</accession>
<dbReference type="AlphaFoldDB" id="A0A0R0IN58"/>
<reference evidence="1" key="3">
    <citation type="submission" date="2018-07" db="EMBL/GenBank/DDBJ databases">
        <title>WGS assembly of Glycine max.</title>
        <authorList>
            <person name="Schmutz J."/>
            <person name="Cannon S."/>
            <person name="Schlueter J."/>
            <person name="Ma J."/>
            <person name="Mitros T."/>
            <person name="Nelson W."/>
            <person name="Hyten D."/>
            <person name="Song Q."/>
            <person name="Thelen J."/>
            <person name="Cheng J."/>
            <person name="Xu D."/>
            <person name="Hellsten U."/>
            <person name="May G."/>
            <person name="Yu Y."/>
            <person name="Sakurai T."/>
            <person name="Umezawa T."/>
            <person name="Bhattacharyya M."/>
            <person name="Sandhu D."/>
            <person name="Valliyodan B."/>
            <person name="Lindquist E."/>
            <person name="Peto M."/>
            <person name="Grant D."/>
            <person name="Shu S."/>
            <person name="Goodstein D."/>
            <person name="Barry K."/>
            <person name="Futrell-Griggs M."/>
            <person name="Abernathy B."/>
            <person name="Du J."/>
            <person name="Tian Z."/>
            <person name="Zhu L."/>
            <person name="Gill N."/>
            <person name="Joshi T."/>
            <person name="Libault M."/>
            <person name="Sethuraman A."/>
            <person name="Zhang X."/>
            <person name="Shinozaki K."/>
            <person name="Nguyen H."/>
            <person name="Wing R."/>
            <person name="Cregan P."/>
            <person name="Specht J."/>
            <person name="Grimwood J."/>
            <person name="Rokhsar D."/>
            <person name="Stacey G."/>
            <person name="Shoemaker R."/>
            <person name="Jackson S."/>
        </authorList>
    </citation>
    <scope>NUCLEOTIDE SEQUENCE</scope>
    <source>
        <tissue evidence="1">Callus</tissue>
    </source>
</reference>
<organism evidence="1">
    <name type="scientific">Glycine max</name>
    <name type="common">Soybean</name>
    <name type="synonym">Glycine hispida</name>
    <dbReference type="NCBI Taxonomy" id="3847"/>
    <lineage>
        <taxon>Eukaryota</taxon>
        <taxon>Viridiplantae</taxon>
        <taxon>Streptophyta</taxon>
        <taxon>Embryophyta</taxon>
        <taxon>Tracheophyta</taxon>
        <taxon>Spermatophyta</taxon>
        <taxon>Magnoliopsida</taxon>
        <taxon>eudicotyledons</taxon>
        <taxon>Gunneridae</taxon>
        <taxon>Pentapetalae</taxon>
        <taxon>rosids</taxon>
        <taxon>fabids</taxon>
        <taxon>Fabales</taxon>
        <taxon>Fabaceae</taxon>
        <taxon>Papilionoideae</taxon>
        <taxon>50 kb inversion clade</taxon>
        <taxon>NPAAA clade</taxon>
        <taxon>indigoferoid/millettioid clade</taxon>
        <taxon>Phaseoleae</taxon>
        <taxon>Glycine</taxon>
        <taxon>Glycine subgen. Soja</taxon>
    </lineage>
</organism>
<evidence type="ECO:0000313" key="2">
    <source>
        <dbReference type="EnsemblPlants" id="KRH40756"/>
    </source>
</evidence>
<dbReference type="EMBL" id="CM000842">
    <property type="protein sequence ID" value="KRH40756.1"/>
    <property type="molecule type" value="Genomic_DNA"/>
</dbReference>
<proteinExistence type="predicted"/>
<evidence type="ECO:0000313" key="3">
    <source>
        <dbReference type="Proteomes" id="UP000008827"/>
    </source>
</evidence>
<keyword evidence="3" id="KW-1185">Reference proteome</keyword>
<evidence type="ECO:0000313" key="1">
    <source>
        <dbReference type="EMBL" id="KRH40756.1"/>
    </source>
</evidence>
<dbReference type="Proteomes" id="UP000008827">
    <property type="component" value="Chromosome 9"/>
</dbReference>
<reference evidence="2" key="2">
    <citation type="submission" date="2018-02" db="UniProtKB">
        <authorList>
            <consortium name="EnsemblPlants"/>
        </authorList>
    </citation>
    <scope>IDENTIFICATION</scope>
    <source>
        <strain evidence="2">Williams 82</strain>
    </source>
</reference>
<reference evidence="1 2" key="1">
    <citation type="journal article" date="2010" name="Nature">
        <title>Genome sequence of the palaeopolyploid soybean.</title>
        <authorList>
            <person name="Schmutz J."/>
            <person name="Cannon S.B."/>
            <person name="Schlueter J."/>
            <person name="Ma J."/>
            <person name="Mitros T."/>
            <person name="Nelson W."/>
            <person name="Hyten D.L."/>
            <person name="Song Q."/>
            <person name="Thelen J.J."/>
            <person name="Cheng J."/>
            <person name="Xu D."/>
            <person name="Hellsten U."/>
            <person name="May G.D."/>
            <person name="Yu Y."/>
            <person name="Sakurai T."/>
            <person name="Umezawa T."/>
            <person name="Bhattacharyya M.K."/>
            <person name="Sandhu D."/>
            <person name="Valliyodan B."/>
            <person name="Lindquist E."/>
            <person name="Peto M."/>
            <person name="Grant D."/>
            <person name="Shu S."/>
            <person name="Goodstein D."/>
            <person name="Barry K."/>
            <person name="Futrell-Griggs M."/>
            <person name="Abernathy B."/>
            <person name="Du J."/>
            <person name="Tian Z."/>
            <person name="Zhu L."/>
            <person name="Gill N."/>
            <person name="Joshi T."/>
            <person name="Libault M."/>
            <person name="Sethuraman A."/>
            <person name="Zhang X.-C."/>
            <person name="Shinozaki K."/>
            <person name="Nguyen H.T."/>
            <person name="Wing R.A."/>
            <person name="Cregan P."/>
            <person name="Specht J."/>
            <person name="Grimwood J."/>
            <person name="Rokhsar D."/>
            <person name="Stacey G."/>
            <person name="Shoemaker R.C."/>
            <person name="Jackson S.A."/>
        </authorList>
    </citation>
    <scope>NUCLEOTIDE SEQUENCE</scope>
    <source>
        <strain evidence="2">cv. Williams 82</strain>
        <tissue evidence="1">Callus</tissue>
    </source>
</reference>